<comment type="similarity">
    <text evidence="1">Belongs to the FlgM family.</text>
</comment>
<dbReference type="SUPFAM" id="SSF101498">
    <property type="entry name" value="Anti-sigma factor FlgM"/>
    <property type="match status" value="1"/>
</dbReference>
<keyword evidence="11" id="KW-0969">Cilium</keyword>
<keyword evidence="12" id="KW-1185">Reference proteome</keyword>
<dbReference type="AlphaFoldDB" id="A0A078L1G8"/>
<reference evidence="11 12" key="1">
    <citation type="submission" date="2014-06" db="EMBL/GenBank/DDBJ databases">
        <authorList>
            <person name="Urmite Genomes Urmite Genomes"/>
        </authorList>
    </citation>
    <scope>NUCLEOTIDE SEQUENCE [LARGE SCALE GENOMIC DNA]</scope>
</reference>
<evidence type="ECO:0000256" key="4">
    <source>
        <dbReference type="ARBA" id="ARBA00022795"/>
    </source>
</evidence>
<dbReference type="STRING" id="1034943.BN59_03362"/>
<proteinExistence type="inferred from homology"/>
<accession>A0A078L1G8</accession>
<feature type="domain" description="Anti-sigma-28 factor FlgM C-terminal" evidence="10">
    <location>
        <begin position="45"/>
        <end position="97"/>
    </location>
</feature>
<evidence type="ECO:0000259" key="10">
    <source>
        <dbReference type="Pfam" id="PF04316"/>
    </source>
</evidence>
<evidence type="ECO:0000313" key="12">
    <source>
        <dbReference type="Proteomes" id="UP000044071"/>
    </source>
</evidence>
<keyword evidence="6" id="KW-0804">Transcription</keyword>
<protein>
    <recommendedName>
        <fullName evidence="2">Negative regulator of flagellin synthesis</fullName>
    </recommendedName>
    <alternativeName>
        <fullName evidence="8">Anti-sigma-28 factor</fullName>
    </alternativeName>
</protein>
<feature type="compositionally biased region" description="Basic and acidic residues" evidence="9">
    <location>
        <begin position="18"/>
        <end position="28"/>
    </location>
</feature>
<dbReference type="eggNOG" id="COG2747">
    <property type="taxonomic scope" value="Bacteria"/>
</dbReference>
<evidence type="ECO:0000256" key="8">
    <source>
        <dbReference type="ARBA" id="ARBA00030117"/>
    </source>
</evidence>
<dbReference type="NCBIfam" id="TIGR03824">
    <property type="entry name" value="FlgM_jcvi"/>
    <property type="match status" value="1"/>
</dbReference>
<dbReference type="GO" id="GO:0045892">
    <property type="term" value="P:negative regulation of DNA-templated transcription"/>
    <property type="evidence" value="ECO:0007669"/>
    <property type="project" value="InterPro"/>
</dbReference>
<dbReference type="InterPro" id="IPR007412">
    <property type="entry name" value="FlgM"/>
</dbReference>
<keyword evidence="11" id="KW-0966">Cell projection</keyword>
<organism evidence="11 12">
    <name type="scientific">Legionella massiliensis</name>
    <dbReference type="NCBI Taxonomy" id="1034943"/>
    <lineage>
        <taxon>Bacteria</taxon>
        <taxon>Pseudomonadati</taxon>
        <taxon>Pseudomonadota</taxon>
        <taxon>Gammaproteobacteria</taxon>
        <taxon>Legionellales</taxon>
        <taxon>Legionellaceae</taxon>
        <taxon>Legionella</taxon>
    </lineage>
</organism>
<dbReference type="GO" id="GO:0044781">
    <property type="term" value="P:bacterial-type flagellum organization"/>
    <property type="evidence" value="ECO:0007669"/>
    <property type="project" value="UniProtKB-KW"/>
</dbReference>
<evidence type="ECO:0000256" key="1">
    <source>
        <dbReference type="ARBA" id="ARBA00005322"/>
    </source>
</evidence>
<dbReference type="InterPro" id="IPR035890">
    <property type="entry name" value="Anti-sigma-28_factor_FlgM_sf"/>
</dbReference>
<feature type="compositionally biased region" description="Polar residues" evidence="9">
    <location>
        <begin position="29"/>
        <end position="49"/>
    </location>
</feature>
<sequence length="103" mass="11591">MSVIESNVMVNPLNDSSNFKRIDVDNRTQRQQTVAPGQSTDESNQVSLSDTSKQMNALKEFIQNIPDVNKARIEFLKEELASGRYRILSDQVAAKMFADIEIA</sequence>
<feature type="compositionally biased region" description="Polar residues" evidence="9">
    <location>
        <begin position="1"/>
        <end position="17"/>
    </location>
</feature>
<evidence type="ECO:0000256" key="9">
    <source>
        <dbReference type="SAM" id="MobiDB-lite"/>
    </source>
</evidence>
<feature type="region of interest" description="Disordered" evidence="9">
    <location>
        <begin position="1"/>
        <end position="49"/>
    </location>
</feature>
<keyword evidence="3" id="KW-0678">Repressor</keyword>
<keyword evidence="4" id="KW-1005">Bacterial flagellum biogenesis</keyword>
<evidence type="ECO:0000256" key="3">
    <source>
        <dbReference type="ARBA" id="ARBA00022491"/>
    </source>
</evidence>
<dbReference type="OrthoDB" id="5654317at2"/>
<evidence type="ECO:0000256" key="6">
    <source>
        <dbReference type="ARBA" id="ARBA00023163"/>
    </source>
</evidence>
<name>A0A078L1G8_9GAMM</name>
<evidence type="ECO:0000256" key="7">
    <source>
        <dbReference type="ARBA" id="ARBA00024739"/>
    </source>
</evidence>
<dbReference type="Pfam" id="PF04316">
    <property type="entry name" value="FlgM"/>
    <property type="match status" value="1"/>
</dbReference>
<dbReference type="InterPro" id="IPR031316">
    <property type="entry name" value="FlgM_C"/>
</dbReference>
<dbReference type="RefSeq" id="WP_044012205.1">
    <property type="nucleotide sequence ID" value="NZ_CCVW01000004.1"/>
</dbReference>
<comment type="function">
    <text evidence="7">Responsible for the coupling of flagellin expression to flagellar assembly by preventing expression of the flagellin genes when a component of the middle class of proteins is defective. It negatively regulates flagellar genes by inhibiting the activity of FliA by directly binding to FliA.</text>
</comment>
<dbReference type="Proteomes" id="UP000044071">
    <property type="component" value="Unassembled WGS sequence"/>
</dbReference>
<keyword evidence="11" id="KW-0282">Flagellum</keyword>
<dbReference type="EMBL" id="CCSB01000004">
    <property type="protein sequence ID" value="CDZ79046.1"/>
    <property type="molecule type" value="Genomic_DNA"/>
</dbReference>
<evidence type="ECO:0000313" key="11">
    <source>
        <dbReference type="EMBL" id="CDZ79046.1"/>
    </source>
</evidence>
<keyword evidence="5" id="KW-0805">Transcription regulation</keyword>
<evidence type="ECO:0000256" key="5">
    <source>
        <dbReference type="ARBA" id="ARBA00023015"/>
    </source>
</evidence>
<gene>
    <name evidence="11" type="ORF">BN59_03362</name>
</gene>
<evidence type="ECO:0000256" key="2">
    <source>
        <dbReference type="ARBA" id="ARBA00017823"/>
    </source>
</evidence>